<feature type="region of interest" description="Disordered" evidence="1">
    <location>
        <begin position="38"/>
        <end position="170"/>
    </location>
</feature>
<comment type="caution">
    <text evidence="2">The sequence shown here is derived from an EMBL/GenBank/DDBJ whole genome shotgun (WGS) entry which is preliminary data.</text>
</comment>
<feature type="compositionally biased region" description="Polar residues" evidence="1">
    <location>
        <begin position="105"/>
        <end position="122"/>
    </location>
</feature>
<dbReference type="Proteomes" id="UP000525078">
    <property type="component" value="Unassembled WGS sequence"/>
</dbReference>
<protein>
    <submittedName>
        <fullName evidence="2">Uncharacterized protein</fullName>
    </submittedName>
</protein>
<evidence type="ECO:0000313" key="3">
    <source>
        <dbReference type="Proteomes" id="UP000525078"/>
    </source>
</evidence>
<dbReference type="PANTHER" id="PTHR12550:SF70">
    <property type="entry name" value="JIL-1 ANCHORING AND STABILIZING PROTEIN, ISOFORM A"/>
    <property type="match status" value="1"/>
</dbReference>
<dbReference type="PANTHER" id="PTHR12550">
    <property type="entry name" value="HEPATOMA-DERIVED GROWTH FACTOR-RELATED"/>
    <property type="match status" value="1"/>
</dbReference>
<accession>A0A7J6ECB6</accession>
<sequence length="273" mass="29938">MDLHHLTNYKLMLRSMLAIKVMKMGLKSILVAMKSRLKRKRKSESEALSSKELKPILISPKKSPHMNSAIKPGDEHIKATKPKTKVSSSASAKKVSSKGPVSAKDSSQNHVTIQRSKPASSTERSKHTQKPHSRINDVAVREKSTEPGQRVETGREDRSSLMIGSRTPDSEKSMKHLIAVAQARGSKPTHKAFLLAFPLLLFPLVISRKEPSPTAVQHFLSGSGNSMMVDIQGSAALGSPPTNVHESASQSQHDVEELEEQELVLEIGLLETH</sequence>
<name>A0A7J6ECB6_CANSA</name>
<proteinExistence type="predicted"/>
<dbReference type="AlphaFoldDB" id="A0A7J6ECB6"/>
<reference evidence="2 3" key="1">
    <citation type="journal article" date="2020" name="bioRxiv">
        <title>Sequence and annotation of 42 cannabis genomes reveals extensive copy number variation in cannabinoid synthesis and pathogen resistance genes.</title>
        <authorList>
            <person name="Mckernan K.J."/>
            <person name="Helbert Y."/>
            <person name="Kane L.T."/>
            <person name="Ebling H."/>
            <person name="Zhang L."/>
            <person name="Liu B."/>
            <person name="Eaton Z."/>
            <person name="Mclaughlin S."/>
            <person name="Kingan S."/>
            <person name="Baybayan P."/>
            <person name="Concepcion G."/>
            <person name="Jordan M."/>
            <person name="Riva A."/>
            <person name="Barbazuk W."/>
            <person name="Harkins T."/>
        </authorList>
    </citation>
    <scope>NUCLEOTIDE SEQUENCE [LARGE SCALE GENOMIC DNA]</scope>
    <source>
        <strain evidence="3">cv. Jamaican Lion 4</strain>
        <tissue evidence="2">Leaf</tissue>
    </source>
</reference>
<organism evidence="2 3">
    <name type="scientific">Cannabis sativa</name>
    <name type="common">Hemp</name>
    <name type="synonym">Marijuana</name>
    <dbReference type="NCBI Taxonomy" id="3483"/>
    <lineage>
        <taxon>Eukaryota</taxon>
        <taxon>Viridiplantae</taxon>
        <taxon>Streptophyta</taxon>
        <taxon>Embryophyta</taxon>
        <taxon>Tracheophyta</taxon>
        <taxon>Spermatophyta</taxon>
        <taxon>Magnoliopsida</taxon>
        <taxon>eudicotyledons</taxon>
        <taxon>Gunneridae</taxon>
        <taxon>Pentapetalae</taxon>
        <taxon>rosids</taxon>
        <taxon>fabids</taxon>
        <taxon>Rosales</taxon>
        <taxon>Cannabaceae</taxon>
        <taxon>Cannabis</taxon>
    </lineage>
</organism>
<evidence type="ECO:0000313" key="2">
    <source>
        <dbReference type="EMBL" id="KAF4355982.1"/>
    </source>
</evidence>
<gene>
    <name evidence="2" type="ORF">F8388_025985</name>
</gene>
<feature type="compositionally biased region" description="Low complexity" evidence="1">
    <location>
        <begin position="85"/>
        <end position="104"/>
    </location>
</feature>
<dbReference type="EMBL" id="JAATIP010000258">
    <property type="protein sequence ID" value="KAF4355982.1"/>
    <property type="molecule type" value="Genomic_DNA"/>
</dbReference>
<feature type="compositionally biased region" description="Basic and acidic residues" evidence="1">
    <location>
        <begin position="43"/>
        <end position="54"/>
    </location>
</feature>
<evidence type="ECO:0000256" key="1">
    <source>
        <dbReference type="SAM" id="MobiDB-lite"/>
    </source>
</evidence>